<dbReference type="GO" id="GO:0005737">
    <property type="term" value="C:cytoplasm"/>
    <property type="evidence" value="ECO:0000318"/>
    <property type="project" value="GO_Central"/>
</dbReference>
<dbReference type="GO" id="GO:0090263">
    <property type="term" value="P:positive regulation of canonical Wnt signaling pathway"/>
    <property type="evidence" value="ECO:0000318"/>
    <property type="project" value="GO_Central"/>
</dbReference>
<dbReference type="GO" id="GO:0005634">
    <property type="term" value="C:nucleus"/>
    <property type="evidence" value="ECO:0000318"/>
    <property type="project" value="GO_Central"/>
</dbReference>
<evidence type="ECO:0000313" key="2">
    <source>
        <dbReference type="Proteomes" id="UP000005239"/>
    </source>
</evidence>
<dbReference type="InterPro" id="IPR000719">
    <property type="entry name" value="Prot_kinase_dom"/>
</dbReference>
<name>A0A2A6BBA2_PRIPA</name>
<keyword evidence="2" id="KW-1185">Reference proteome</keyword>
<dbReference type="OrthoDB" id="5773790at2759"/>
<reference evidence="1" key="2">
    <citation type="submission" date="2022-06" db="UniProtKB">
        <authorList>
            <consortium name="EnsemblMetazoa"/>
        </authorList>
    </citation>
    <scope>IDENTIFICATION</scope>
    <source>
        <strain evidence="1">PS312</strain>
    </source>
</reference>
<dbReference type="InterPro" id="IPR050235">
    <property type="entry name" value="CK1_Ser-Thr_kinase"/>
</dbReference>
<sequence>MAAIAPPFAPKTALLELLNGLFTRKINDREPIMCNVAGDIEVPLGGRYRILGMRAVRDEQTSHDYDVLRVWGKDEGRHPQWGNLGILKIAHSDIDPEDFMQECRLLIAMSDEYPNWRQRRHFIEVLGVGTLKGLFVHGKRCDDEYKEHKLPNPRTFYITERLPITLEDVRFSSRNKFLDPQLSIYLAIGMLKGVRLLHEMGWMMREVAPSRFSLRLSPSALLFRYVSEISDRVVITNLSWASRYRGDKKTRFSENNCYNLRYGSPDVIDGISQGPKDDVYSIFFILLEFLLGFMPWENSGKTESTQSKRVAMVTKTITDKGGPIYTDWCDLFSTVAEADTDLGLIPFDKLYEQLTRQTNSTKPDISIVGFLYNLRRQYYEASNEHKVDKMSPNEWIIDDATLLHIVSHTNQAELMNGDCTTEGIRKAAEMIRKSPVDSRSLTVFVSKSVIDNLDNATRNFIRVVEYADYL</sequence>
<dbReference type="PROSITE" id="PS50011">
    <property type="entry name" value="PROTEIN_KINASE_DOM"/>
    <property type="match status" value="1"/>
</dbReference>
<dbReference type="SUPFAM" id="SSF56112">
    <property type="entry name" value="Protein kinase-like (PK-like)"/>
    <property type="match status" value="1"/>
</dbReference>
<accession>A0A2A6BBA2</accession>
<dbReference type="InterPro" id="IPR011009">
    <property type="entry name" value="Kinase-like_dom_sf"/>
</dbReference>
<accession>A0A8R1UEM7</accession>
<dbReference type="GO" id="GO:0032436">
    <property type="term" value="P:positive regulation of proteasomal ubiquitin-dependent protein catabolic process"/>
    <property type="evidence" value="ECO:0000318"/>
    <property type="project" value="GO_Central"/>
</dbReference>
<dbReference type="PANTHER" id="PTHR11909">
    <property type="entry name" value="CASEIN KINASE-RELATED"/>
    <property type="match status" value="1"/>
</dbReference>
<evidence type="ECO:0000313" key="1">
    <source>
        <dbReference type="EnsemblMetazoa" id="PPA20003.1"/>
    </source>
</evidence>
<dbReference type="GO" id="GO:0004674">
    <property type="term" value="F:protein serine/threonine kinase activity"/>
    <property type="evidence" value="ECO:0000318"/>
    <property type="project" value="GO_Central"/>
</dbReference>
<dbReference type="EnsemblMetazoa" id="PPA20003.1">
    <property type="protein sequence ID" value="PPA20003.1"/>
    <property type="gene ID" value="WBGene00109557"/>
</dbReference>
<dbReference type="Gene3D" id="1.10.510.10">
    <property type="entry name" value="Transferase(Phosphotransferase) domain 1"/>
    <property type="match status" value="1"/>
</dbReference>
<dbReference type="GO" id="GO:0006897">
    <property type="term" value="P:endocytosis"/>
    <property type="evidence" value="ECO:0000318"/>
    <property type="project" value="GO_Central"/>
</dbReference>
<gene>
    <name evidence="1" type="primary">WBGene00109557</name>
</gene>
<proteinExistence type="predicted"/>
<dbReference type="Proteomes" id="UP000005239">
    <property type="component" value="Unassembled WGS sequence"/>
</dbReference>
<protein>
    <submittedName>
        <fullName evidence="1">Protein kinase domain-containing protein</fullName>
    </submittedName>
</protein>
<dbReference type="GO" id="GO:0007165">
    <property type="term" value="P:signal transduction"/>
    <property type="evidence" value="ECO:0000318"/>
    <property type="project" value="GO_Central"/>
</dbReference>
<dbReference type="GO" id="GO:0005524">
    <property type="term" value="F:ATP binding"/>
    <property type="evidence" value="ECO:0007669"/>
    <property type="project" value="InterPro"/>
</dbReference>
<reference evidence="2" key="1">
    <citation type="journal article" date="2008" name="Nat. Genet.">
        <title>The Pristionchus pacificus genome provides a unique perspective on nematode lifestyle and parasitism.</title>
        <authorList>
            <person name="Dieterich C."/>
            <person name="Clifton S.W."/>
            <person name="Schuster L.N."/>
            <person name="Chinwalla A."/>
            <person name="Delehaunty K."/>
            <person name="Dinkelacker I."/>
            <person name="Fulton L."/>
            <person name="Fulton R."/>
            <person name="Godfrey J."/>
            <person name="Minx P."/>
            <person name="Mitreva M."/>
            <person name="Roeseler W."/>
            <person name="Tian H."/>
            <person name="Witte H."/>
            <person name="Yang S.P."/>
            <person name="Wilson R.K."/>
            <person name="Sommer R.J."/>
        </authorList>
    </citation>
    <scope>NUCLEOTIDE SEQUENCE [LARGE SCALE GENOMIC DNA]</scope>
    <source>
        <strain evidence="2">PS312</strain>
    </source>
</reference>
<dbReference type="AlphaFoldDB" id="A0A2A6BBA2"/>
<organism evidence="1 2">
    <name type="scientific">Pristionchus pacificus</name>
    <name type="common">Parasitic nematode worm</name>
    <dbReference type="NCBI Taxonomy" id="54126"/>
    <lineage>
        <taxon>Eukaryota</taxon>
        <taxon>Metazoa</taxon>
        <taxon>Ecdysozoa</taxon>
        <taxon>Nematoda</taxon>
        <taxon>Chromadorea</taxon>
        <taxon>Rhabditida</taxon>
        <taxon>Rhabditina</taxon>
        <taxon>Diplogasteromorpha</taxon>
        <taxon>Diplogasteroidea</taxon>
        <taxon>Neodiplogasteridae</taxon>
        <taxon>Pristionchus</taxon>
    </lineage>
</organism>